<evidence type="ECO:0000256" key="3">
    <source>
        <dbReference type="ARBA" id="ARBA00023015"/>
    </source>
</evidence>
<gene>
    <name evidence="9" type="ORF">E0L32_007429</name>
</gene>
<evidence type="ECO:0000256" key="4">
    <source>
        <dbReference type="ARBA" id="ARBA00023125"/>
    </source>
</evidence>
<comment type="subcellular location">
    <subcellularLocation>
        <location evidence="1">Nucleus</location>
    </subcellularLocation>
</comment>
<dbReference type="STRING" id="1093900.A0A507B4D4"/>
<dbReference type="Proteomes" id="UP000319257">
    <property type="component" value="Unassembled WGS sequence"/>
</dbReference>
<feature type="region of interest" description="Disordered" evidence="7">
    <location>
        <begin position="200"/>
        <end position="221"/>
    </location>
</feature>
<protein>
    <recommendedName>
        <fullName evidence="8">Zn(2)-C6 fungal-type domain-containing protein</fullName>
    </recommendedName>
</protein>
<dbReference type="PROSITE" id="PS00463">
    <property type="entry name" value="ZN2_CY6_FUNGAL_1"/>
    <property type="match status" value="1"/>
</dbReference>
<proteinExistence type="predicted"/>
<dbReference type="CDD" id="cd00067">
    <property type="entry name" value="GAL4"/>
    <property type="match status" value="1"/>
</dbReference>
<comment type="caution">
    <text evidence="9">The sequence shown here is derived from an EMBL/GenBank/DDBJ whole genome shotgun (WGS) entry which is preliminary data.</text>
</comment>
<evidence type="ECO:0000256" key="2">
    <source>
        <dbReference type="ARBA" id="ARBA00022833"/>
    </source>
</evidence>
<evidence type="ECO:0000256" key="7">
    <source>
        <dbReference type="SAM" id="MobiDB-lite"/>
    </source>
</evidence>
<keyword evidence="2" id="KW-0862">Zinc</keyword>
<evidence type="ECO:0000313" key="10">
    <source>
        <dbReference type="Proteomes" id="UP000319257"/>
    </source>
</evidence>
<keyword evidence="4" id="KW-0238">DNA-binding</keyword>
<dbReference type="InterPro" id="IPR021858">
    <property type="entry name" value="Fun_TF"/>
</dbReference>
<dbReference type="PROSITE" id="PS50048">
    <property type="entry name" value="ZN2_CY6_FUNGAL_2"/>
    <property type="match status" value="1"/>
</dbReference>
<feature type="domain" description="Zn(2)-C6 fungal-type" evidence="8">
    <location>
        <begin position="46"/>
        <end position="76"/>
    </location>
</feature>
<keyword evidence="6" id="KW-0539">Nucleus</keyword>
<organism evidence="9 10">
    <name type="scientific">Thyridium curvatum</name>
    <dbReference type="NCBI Taxonomy" id="1093900"/>
    <lineage>
        <taxon>Eukaryota</taxon>
        <taxon>Fungi</taxon>
        <taxon>Dikarya</taxon>
        <taxon>Ascomycota</taxon>
        <taxon>Pezizomycotina</taxon>
        <taxon>Sordariomycetes</taxon>
        <taxon>Sordariomycetidae</taxon>
        <taxon>Thyridiales</taxon>
        <taxon>Thyridiaceae</taxon>
        <taxon>Thyridium</taxon>
    </lineage>
</organism>
<keyword evidence="3" id="KW-0805">Transcription regulation</keyword>
<keyword evidence="5" id="KW-0804">Transcription</keyword>
<evidence type="ECO:0000256" key="5">
    <source>
        <dbReference type="ARBA" id="ARBA00023163"/>
    </source>
</evidence>
<dbReference type="SUPFAM" id="SSF57701">
    <property type="entry name" value="Zn2/Cys6 DNA-binding domain"/>
    <property type="match status" value="1"/>
</dbReference>
<evidence type="ECO:0000256" key="1">
    <source>
        <dbReference type="ARBA" id="ARBA00004123"/>
    </source>
</evidence>
<accession>A0A507B4D4</accession>
<dbReference type="GeneID" id="41974876"/>
<dbReference type="SMART" id="SM00066">
    <property type="entry name" value="GAL4"/>
    <property type="match status" value="1"/>
</dbReference>
<dbReference type="GO" id="GO:0008270">
    <property type="term" value="F:zinc ion binding"/>
    <property type="evidence" value="ECO:0007669"/>
    <property type="project" value="InterPro"/>
</dbReference>
<evidence type="ECO:0000313" key="9">
    <source>
        <dbReference type="EMBL" id="TPX11931.1"/>
    </source>
</evidence>
<name>A0A507B4D4_9PEZI</name>
<dbReference type="InParanoid" id="A0A507B4D4"/>
<dbReference type="GO" id="GO:0003677">
    <property type="term" value="F:DNA binding"/>
    <property type="evidence" value="ECO:0007669"/>
    <property type="project" value="UniProtKB-KW"/>
</dbReference>
<dbReference type="OrthoDB" id="4314040at2759"/>
<dbReference type="EMBL" id="SKBQ01000045">
    <property type="protein sequence ID" value="TPX11931.1"/>
    <property type="molecule type" value="Genomic_DNA"/>
</dbReference>
<evidence type="ECO:0000256" key="6">
    <source>
        <dbReference type="ARBA" id="ARBA00023242"/>
    </source>
</evidence>
<evidence type="ECO:0000259" key="8">
    <source>
        <dbReference type="PROSITE" id="PS50048"/>
    </source>
</evidence>
<sequence>MGFRRSSLRLPQNGHPAQIWDAIEPNTAQHYELMESSHIPSRSRFGCATCRRKHRKCDEQRPVCNPCKVRGLECGYQVTLKWADSQSINTFDASLRQKNKRTKRASCSSGPSVPATPVVASPHPSHDDNRSDALPSLRETAGPSAHNYDTVIDFANSGDGLGAATTSPAEIERTPNVWPESGVSPLDEIRWLELRSLDRQDDDQGHGSLQHDGYSSHRRETFHDEQRKFSDFQSALSPQNTRHVQQVQSALSPADSEPWVINNIMSTVLSQLFEDPGDEIAFHYCKHPPQAIWRSSASTTDTPDCVDFKRVCSCIPAYDSPQNPYRKLALVSLSYPVILHGIISVSTSHMHNYGRSSEALVSSRQARALKSLRSALGFLVGNKSHGDAVDDELRPFVDGGGIFSVLSARLIALAAVMMQTSSCLMSGIGNVEVHMKCALEFMRDLGYLWRPATPVFGRLLVQRFAMVDVVLAHLRFRRPLAPLDFFMYNDHEQVDHEEPSFREMQGCPQRVLGFLAQIAWLSAELTETVTNIESRHAEIQSRAYGLETEMRVWGHKYYDAVVRGSSAASAHTDLSVSKPASGKEISNPREALDVVSECFYWTAHVLLLRRVFLDPTKSGRVQLIRRHVFRLINSLEVGCGPDSSLPFPFYMAAREAVTLEDRDWVRQKHIAMMETHRDCSREYMMASTEKIWEKAVASDSGASDSMPWSETSYEGFIRKIDREASYFMF</sequence>
<keyword evidence="10" id="KW-1185">Reference proteome</keyword>
<dbReference type="Pfam" id="PF00172">
    <property type="entry name" value="Zn_clus"/>
    <property type="match status" value="1"/>
</dbReference>
<dbReference type="PANTHER" id="PTHR37534:SF46">
    <property type="entry name" value="ZN(II)2CYS6 TRANSCRIPTION FACTOR (EUROFUNG)"/>
    <property type="match status" value="1"/>
</dbReference>
<reference evidence="9 10" key="1">
    <citation type="submission" date="2019-06" db="EMBL/GenBank/DDBJ databases">
        <title>Draft genome sequence of the filamentous fungus Phialemoniopsis curvata isolated from diesel fuel.</title>
        <authorList>
            <person name="Varaljay V.A."/>
            <person name="Lyon W.J."/>
            <person name="Crouch A.L."/>
            <person name="Drake C.E."/>
            <person name="Hollomon J.M."/>
            <person name="Nadeau L.J."/>
            <person name="Nunn H.S."/>
            <person name="Stevenson B.S."/>
            <person name="Bojanowski C.L."/>
            <person name="Crookes-Goodson W.J."/>
        </authorList>
    </citation>
    <scope>NUCLEOTIDE SEQUENCE [LARGE SCALE GENOMIC DNA]</scope>
    <source>
        <strain evidence="9 10">D216</strain>
    </source>
</reference>
<dbReference type="GO" id="GO:0005634">
    <property type="term" value="C:nucleus"/>
    <property type="evidence" value="ECO:0007669"/>
    <property type="project" value="UniProtKB-SubCell"/>
</dbReference>
<feature type="region of interest" description="Disordered" evidence="7">
    <location>
        <begin position="101"/>
        <end position="151"/>
    </location>
</feature>
<dbReference type="InterPro" id="IPR036864">
    <property type="entry name" value="Zn2-C6_fun-type_DNA-bd_sf"/>
</dbReference>
<dbReference type="AlphaFoldDB" id="A0A507B4D4"/>
<dbReference type="Pfam" id="PF11951">
    <property type="entry name" value="Fungal_trans_2"/>
    <property type="match status" value="1"/>
</dbReference>
<dbReference type="PANTHER" id="PTHR37534">
    <property type="entry name" value="TRANSCRIPTIONAL ACTIVATOR PROTEIN UGA3"/>
    <property type="match status" value="1"/>
</dbReference>
<feature type="compositionally biased region" description="Low complexity" evidence="7">
    <location>
        <begin position="108"/>
        <end position="123"/>
    </location>
</feature>
<dbReference type="Gene3D" id="4.10.240.10">
    <property type="entry name" value="Zn(2)-C6 fungal-type DNA-binding domain"/>
    <property type="match status" value="1"/>
</dbReference>
<dbReference type="RefSeq" id="XP_030993642.1">
    <property type="nucleotide sequence ID" value="XM_031142172.1"/>
</dbReference>
<dbReference type="GO" id="GO:0000981">
    <property type="term" value="F:DNA-binding transcription factor activity, RNA polymerase II-specific"/>
    <property type="evidence" value="ECO:0007669"/>
    <property type="project" value="InterPro"/>
</dbReference>
<dbReference type="InterPro" id="IPR001138">
    <property type="entry name" value="Zn2Cys6_DnaBD"/>
</dbReference>